<dbReference type="Proteomes" id="UP000007267">
    <property type="component" value="Unassembled WGS sequence"/>
</dbReference>
<reference evidence="10" key="4">
    <citation type="submission" date="2025-09" db="UniProtKB">
        <authorList>
            <consortium name="Ensembl"/>
        </authorList>
    </citation>
    <scope>IDENTIFICATION</scope>
</reference>
<comment type="subcellular location">
    <subcellularLocation>
        <location evidence="1 6">Secreted</location>
    </subcellularLocation>
</comment>
<reference evidence="10" key="3">
    <citation type="submission" date="2025-08" db="UniProtKB">
        <authorList>
            <consortium name="Ensembl"/>
        </authorList>
    </citation>
    <scope>IDENTIFICATION</scope>
</reference>
<evidence type="ECO:0000256" key="6">
    <source>
        <dbReference type="RuleBase" id="RU004362"/>
    </source>
</evidence>
<dbReference type="GO" id="GO:0005179">
    <property type="term" value="F:hormone activity"/>
    <property type="evidence" value="ECO:0007669"/>
    <property type="project" value="InterPro"/>
</dbReference>
<dbReference type="AlphaFoldDB" id="K7F3Z6"/>
<evidence type="ECO:0000256" key="3">
    <source>
        <dbReference type="ARBA" id="ARBA00022525"/>
    </source>
</evidence>
<evidence type="ECO:0000313" key="10">
    <source>
        <dbReference type="Ensembl" id="ENSPSIP00000002756.1"/>
    </source>
</evidence>
<dbReference type="InterPro" id="IPR001651">
    <property type="entry name" value="Gastrin/CCK"/>
</dbReference>
<keyword evidence="3" id="KW-0964">Secreted</keyword>
<organism evidence="10 11">
    <name type="scientific">Pelodiscus sinensis</name>
    <name type="common">Chinese softshell turtle</name>
    <name type="synonym">Trionyx sinensis</name>
    <dbReference type="NCBI Taxonomy" id="13735"/>
    <lineage>
        <taxon>Eukaryota</taxon>
        <taxon>Metazoa</taxon>
        <taxon>Chordata</taxon>
        <taxon>Craniata</taxon>
        <taxon>Vertebrata</taxon>
        <taxon>Euteleostomi</taxon>
        <taxon>Archelosauria</taxon>
        <taxon>Testudinata</taxon>
        <taxon>Testudines</taxon>
        <taxon>Cryptodira</taxon>
        <taxon>Trionychia</taxon>
        <taxon>Trionychidae</taxon>
        <taxon>Pelodiscus</taxon>
    </lineage>
</organism>
<dbReference type="Ensembl" id="ENSPSIT00000002767.1">
    <property type="protein sequence ID" value="ENSPSIP00000002756.1"/>
    <property type="gene ID" value="ENSPSIG00000002686.1"/>
</dbReference>
<dbReference type="HOGENOM" id="CLU_2235601_0_0_1"/>
<dbReference type="Pfam" id="PF00918">
    <property type="entry name" value="Gastrin"/>
    <property type="match status" value="1"/>
</dbReference>
<feature type="region of interest" description="Disordered" evidence="7">
    <location>
        <begin position="21"/>
        <end position="40"/>
    </location>
</feature>
<dbReference type="STRING" id="13735.ENSPSIP00000002756"/>
<keyword evidence="8" id="KW-0732">Signal</keyword>
<dbReference type="EMBL" id="AGCU01027794">
    <property type="status" value="NOT_ANNOTATED_CDS"/>
    <property type="molecule type" value="Genomic_DNA"/>
</dbReference>
<dbReference type="KEGG" id="pss:106731391"/>
<evidence type="ECO:0000256" key="7">
    <source>
        <dbReference type="SAM" id="MobiDB-lite"/>
    </source>
</evidence>
<dbReference type="OMA" id="THFPNWM"/>
<evidence type="ECO:0000256" key="5">
    <source>
        <dbReference type="ARBA" id="ARBA00022815"/>
    </source>
</evidence>
<dbReference type="GO" id="GO:0005576">
    <property type="term" value="C:extracellular region"/>
    <property type="evidence" value="ECO:0007669"/>
    <property type="project" value="UniProtKB-SubCell"/>
</dbReference>
<evidence type="ECO:0000256" key="8">
    <source>
        <dbReference type="SAM" id="SignalP"/>
    </source>
</evidence>
<accession>K7F3Z6</accession>
<keyword evidence="4" id="KW-0165">Cleavage on pair of basic residues</keyword>
<keyword evidence="11" id="KW-1185">Reference proteome</keyword>
<proteinExistence type="inferred from homology"/>
<evidence type="ECO:0000256" key="2">
    <source>
        <dbReference type="ARBA" id="ARBA00006273"/>
    </source>
</evidence>
<feature type="chain" id="PRO_5003903704" evidence="8">
    <location>
        <begin position="21"/>
        <end position="110"/>
    </location>
</feature>
<evidence type="ECO:0000313" key="11">
    <source>
        <dbReference type="Proteomes" id="UP000007267"/>
    </source>
</evidence>
<reference evidence="11" key="2">
    <citation type="journal article" date="2013" name="Nat. Genet.">
        <title>The draft genomes of soft-shell turtle and green sea turtle yield insights into the development and evolution of the turtle-specific body plan.</title>
        <authorList>
            <person name="Wang Z."/>
            <person name="Pascual-Anaya J."/>
            <person name="Zadissa A."/>
            <person name="Li W."/>
            <person name="Niimura Y."/>
            <person name="Huang Z."/>
            <person name="Li C."/>
            <person name="White S."/>
            <person name="Xiong Z."/>
            <person name="Fang D."/>
            <person name="Wang B."/>
            <person name="Ming Y."/>
            <person name="Chen Y."/>
            <person name="Zheng Y."/>
            <person name="Kuraku S."/>
            <person name="Pignatelli M."/>
            <person name="Herrero J."/>
            <person name="Beal K."/>
            <person name="Nozawa M."/>
            <person name="Li Q."/>
            <person name="Wang J."/>
            <person name="Zhang H."/>
            <person name="Yu L."/>
            <person name="Shigenobu S."/>
            <person name="Wang J."/>
            <person name="Liu J."/>
            <person name="Flicek P."/>
            <person name="Searle S."/>
            <person name="Wang J."/>
            <person name="Kuratani S."/>
            <person name="Yin Y."/>
            <person name="Aken B."/>
            <person name="Zhang G."/>
            <person name="Irie N."/>
        </authorList>
    </citation>
    <scope>NUCLEOTIDE SEQUENCE [LARGE SCALE GENOMIC DNA]</scope>
    <source>
        <strain evidence="11">Daiwa-1</strain>
    </source>
</reference>
<protein>
    <submittedName>
        <fullName evidence="10">Gastrin/cholecystokinin-like peptide</fullName>
    </submittedName>
</protein>
<dbReference type="RefSeq" id="XP_014424595.1">
    <property type="nucleotide sequence ID" value="XM_014569109.2"/>
</dbReference>
<evidence type="ECO:0000256" key="4">
    <source>
        <dbReference type="ARBA" id="ARBA00022685"/>
    </source>
</evidence>
<reference evidence="11" key="1">
    <citation type="submission" date="2011-10" db="EMBL/GenBank/DDBJ databases">
        <authorList>
            <consortium name="Soft-shell Turtle Genome Consortium"/>
        </authorList>
    </citation>
    <scope>NUCLEOTIDE SEQUENCE [LARGE SCALE GENOMIC DNA]</scope>
    <source>
        <strain evidence="11">Daiwa-1</strain>
    </source>
</reference>
<dbReference type="eggNOG" id="ENOG502SA9S">
    <property type="taxonomic scope" value="Eukaryota"/>
</dbReference>
<dbReference type="PROSITE" id="PS00259">
    <property type="entry name" value="GASTRIN"/>
    <property type="match status" value="1"/>
</dbReference>
<name>K7F3Z6_PELSI</name>
<dbReference type="GeneTree" id="ENSGT01030000235196"/>
<feature type="signal peptide" evidence="8">
    <location>
        <begin position="1"/>
        <end position="20"/>
    </location>
</feature>
<evidence type="ECO:0000259" key="9">
    <source>
        <dbReference type="Pfam" id="PF00918"/>
    </source>
</evidence>
<sequence length="110" mass="12301">MQGALFLCLLLPVLAPACHARPNARPPGSPAVMPQRSSRTPGLVRRDLLGALSQDQKHLMAKFLPHIYAELANPEGYWREDDAVRPLHDRDYPGWMDFGRRSLADSDEAL</sequence>
<dbReference type="OrthoDB" id="9924917at2759"/>
<keyword evidence="5" id="KW-0027">Amidation</keyword>
<comment type="similarity">
    <text evidence="2 6">Belongs to the gastrin/cholecystokinin family.</text>
</comment>
<evidence type="ECO:0000256" key="1">
    <source>
        <dbReference type="ARBA" id="ARBA00004613"/>
    </source>
</evidence>
<dbReference type="InterPro" id="IPR013152">
    <property type="entry name" value="Gastrin/cholecystokinin_CS"/>
</dbReference>
<feature type="domain" description="Gastrin/cholecystokinin peptide hormone" evidence="9">
    <location>
        <begin position="5"/>
        <end position="107"/>
    </location>
</feature>